<reference evidence="1 2" key="1">
    <citation type="submission" date="2016-10" db="EMBL/GenBank/DDBJ databases">
        <authorList>
            <person name="de Groot N.N."/>
        </authorList>
    </citation>
    <scope>NUCLEOTIDE SEQUENCE [LARGE SCALE GENOMIC DNA]</scope>
    <source>
        <strain evidence="1 2">DSM 44993</strain>
    </source>
</reference>
<dbReference type="Gene3D" id="1.25.40.10">
    <property type="entry name" value="Tetratricopeptide repeat domain"/>
    <property type="match status" value="1"/>
</dbReference>
<dbReference type="PANTHER" id="PTHR47691">
    <property type="entry name" value="REGULATOR-RELATED"/>
    <property type="match status" value="1"/>
</dbReference>
<dbReference type="AlphaFoldDB" id="A0A1H8YIK3"/>
<gene>
    <name evidence="1" type="ORF">SAMN04489732_1185</name>
</gene>
<evidence type="ECO:0000313" key="1">
    <source>
        <dbReference type="EMBL" id="SEP51913.1"/>
    </source>
</evidence>
<evidence type="ECO:0000313" key="2">
    <source>
        <dbReference type="Proteomes" id="UP000198582"/>
    </source>
</evidence>
<evidence type="ECO:0008006" key="3">
    <source>
        <dbReference type="Google" id="ProtNLM"/>
    </source>
</evidence>
<dbReference type="Proteomes" id="UP000198582">
    <property type="component" value="Unassembled WGS sequence"/>
</dbReference>
<keyword evidence="2" id="KW-1185">Reference proteome</keyword>
<dbReference type="OrthoDB" id="3311584at2"/>
<dbReference type="EMBL" id="FOEF01000018">
    <property type="protein sequence ID" value="SEP51913.1"/>
    <property type="molecule type" value="Genomic_DNA"/>
</dbReference>
<sequence length="689" mass="74912">MEGRNEVGEVSGGSSVVQANYVGQVTMAASVPERMVPRELPRAVGRLVGRDREIRRCVDGSAPLFVLDGLSGVGRRAVARYVSRRMASRFSGGQLYVDLSTGLVDGEQVVSSALRGLLRSVGVDEQVMPPDSELPAWWRSRSAERECLLLVENVTEAEQVLALLPGGEGSVVLAAGRVEAQVRVRAVGGETIKLEPLAPEQAAELFGWLSGVEIDVEDEVLAHCGGLPQALEQAANLVLAKRCPTLESLRERLRKSRDELMKVWQGSKKGESVFEATYQAAGREAQRMYRLLGAYPAGGISAETAGMLAALDSVEASDALAELVSLRILDDEDGQYVLHPLVRDHAQVCAARAGVEEQHEALQRVVVNFRDVAYHADVAVLGPRFRVAAAPETTDPFTGTKEERNAAALAWFELHRRTLHEIQAIAMEIGLPDPAWQLAESLTAYYFNRKRHADSLQVALHGAEAARAAGNVPAEARLSSVASRPLSDLERFAEAEELVNRSIELADLEGPPVLRASVREFQGRYLDKSGQPEAAQAAYRLSIELNEQAGELRGVALARMFLGDSLADAAGLSELETAHQWFAANEDPRMAARALLAIGKLRLKLSDDQLGLEAVEQAVDAFERSGLYSYEADARELLYRELAEREPDRARAHLKRAIELYRQLGSLRAGELARSVPDDNSGDGTAEAQ</sequence>
<dbReference type="InterPro" id="IPR011990">
    <property type="entry name" value="TPR-like_helical_dom_sf"/>
</dbReference>
<accession>A0A1H8YIK3</accession>
<dbReference type="InterPro" id="IPR027417">
    <property type="entry name" value="P-loop_NTPase"/>
</dbReference>
<dbReference type="STRING" id="394193.SAMN04489732_1185"/>
<dbReference type="SUPFAM" id="SSF52540">
    <property type="entry name" value="P-loop containing nucleoside triphosphate hydrolases"/>
    <property type="match status" value="1"/>
</dbReference>
<dbReference type="Gene3D" id="3.40.50.300">
    <property type="entry name" value="P-loop containing nucleotide triphosphate hydrolases"/>
    <property type="match status" value="1"/>
</dbReference>
<proteinExistence type="predicted"/>
<protein>
    <recommendedName>
        <fullName evidence="3">NB-ARC domain-containing protein</fullName>
    </recommendedName>
</protein>
<dbReference type="SUPFAM" id="SSF48452">
    <property type="entry name" value="TPR-like"/>
    <property type="match status" value="1"/>
</dbReference>
<dbReference type="RefSeq" id="WP_091624386.1">
    <property type="nucleotide sequence ID" value="NZ_FOEF01000018.1"/>
</dbReference>
<organism evidence="1 2">
    <name type="scientific">Amycolatopsis saalfeldensis</name>
    <dbReference type="NCBI Taxonomy" id="394193"/>
    <lineage>
        <taxon>Bacteria</taxon>
        <taxon>Bacillati</taxon>
        <taxon>Actinomycetota</taxon>
        <taxon>Actinomycetes</taxon>
        <taxon>Pseudonocardiales</taxon>
        <taxon>Pseudonocardiaceae</taxon>
        <taxon>Amycolatopsis</taxon>
    </lineage>
</organism>
<dbReference type="PANTHER" id="PTHR47691:SF3">
    <property type="entry name" value="HTH-TYPE TRANSCRIPTIONAL REGULATOR RV0890C-RELATED"/>
    <property type="match status" value="1"/>
</dbReference>
<name>A0A1H8YIK3_9PSEU</name>